<dbReference type="EMBL" id="KV441552">
    <property type="protein sequence ID" value="OAG06073.1"/>
    <property type="molecule type" value="Genomic_DNA"/>
</dbReference>
<dbReference type="InParanoid" id="A0A177CEK8"/>
<keyword evidence="3" id="KW-1185">Reference proteome</keyword>
<dbReference type="RefSeq" id="XP_018036438.1">
    <property type="nucleotide sequence ID" value="XM_018187279.1"/>
</dbReference>
<evidence type="ECO:0000313" key="3">
    <source>
        <dbReference type="Proteomes" id="UP000077069"/>
    </source>
</evidence>
<dbReference type="Proteomes" id="UP000077069">
    <property type="component" value="Unassembled WGS sequence"/>
</dbReference>
<evidence type="ECO:0000313" key="2">
    <source>
        <dbReference type="EMBL" id="OAG06073.1"/>
    </source>
</evidence>
<proteinExistence type="predicted"/>
<accession>A0A177CEK8</accession>
<evidence type="ECO:0000256" key="1">
    <source>
        <dbReference type="SAM" id="MobiDB-lite"/>
    </source>
</evidence>
<sequence length="146" mass="16222">MVCPLTLWPQPWYPIRAQQLSATLGLLAPPISRTSYLLHKPNSPRSLTSSHPHLRNTGADLTPDIRFVQPGELTDRTADSSPHPCVYHAHRGRYFRCPGVLASGAGRSSRWREHGLSMMSAALQGTRGPHLLFPMARTRYGCGERV</sequence>
<dbReference type="GeneID" id="28770765"/>
<protein>
    <submittedName>
        <fullName evidence="2">Uncharacterized protein</fullName>
    </submittedName>
</protein>
<dbReference type="AlphaFoldDB" id="A0A177CEK8"/>
<gene>
    <name evidence="2" type="ORF">CC84DRAFT_745040</name>
</gene>
<reference evidence="2 3" key="1">
    <citation type="submission" date="2016-05" db="EMBL/GenBank/DDBJ databases">
        <title>Comparative analysis of secretome profiles of manganese(II)-oxidizing ascomycete fungi.</title>
        <authorList>
            <consortium name="DOE Joint Genome Institute"/>
            <person name="Zeiner C.A."/>
            <person name="Purvine S.O."/>
            <person name="Zink E.M."/>
            <person name="Wu S."/>
            <person name="Pasa-Tolic L."/>
            <person name="Chaput D.L."/>
            <person name="Haridas S."/>
            <person name="Grigoriev I.V."/>
            <person name="Santelli C.M."/>
            <person name="Hansel C.M."/>
        </authorList>
    </citation>
    <scope>NUCLEOTIDE SEQUENCE [LARGE SCALE GENOMIC DNA]</scope>
    <source>
        <strain evidence="2 3">AP3s5-JAC2a</strain>
    </source>
</reference>
<organism evidence="2 3">
    <name type="scientific">Paraphaeosphaeria sporulosa</name>
    <dbReference type="NCBI Taxonomy" id="1460663"/>
    <lineage>
        <taxon>Eukaryota</taxon>
        <taxon>Fungi</taxon>
        <taxon>Dikarya</taxon>
        <taxon>Ascomycota</taxon>
        <taxon>Pezizomycotina</taxon>
        <taxon>Dothideomycetes</taxon>
        <taxon>Pleosporomycetidae</taxon>
        <taxon>Pleosporales</taxon>
        <taxon>Massarineae</taxon>
        <taxon>Didymosphaeriaceae</taxon>
        <taxon>Paraphaeosphaeria</taxon>
    </lineage>
</organism>
<name>A0A177CEK8_9PLEO</name>
<feature type="region of interest" description="Disordered" evidence="1">
    <location>
        <begin position="42"/>
        <end position="61"/>
    </location>
</feature>